<dbReference type="GO" id="GO:0042597">
    <property type="term" value="C:periplasmic space"/>
    <property type="evidence" value="ECO:0007669"/>
    <property type="project" value="UniProtKB-SubCell"/>
</dbReference>
<dbReference type="Pfam" id="PF17656">
    <property type="entry name" value="ChapFlgA_N"/>
    <property type="match status" value="1"/>
</dbReference>
<keyword evidence="4 7" id="KW-0732">Signal</keyword>
<dbReference type="EMBL" id="RAQO01000004">
    <property type="protein sequence ID" value="RKF19619.1"/>
    <property type="molecule type" value="Genomic_DNA"/>
</dbReference>
<evidence type="ECO:0000256" key="6">
    <source>
        <dbReference type="ARBA" id="ARBA00025643"/>
    </source>
</evidence>
<dbReference type="RefSeq" id="WP_120353624.1">
    <property type="nucleotide sequence ID" value="NZ_RAQO01000004.1"/>
</dbReference>
<feature type="domain" description="SAF" evidence="8">
    <location>
        <begin position="106"/>
        <end position="168"/>
    </location>
</feature>
<evidence type="ECO:0000256" key="1">
    <source>
        <dbReference type="ARBA" id="ARBA00004418"/>
    </source>
</evidence>
<sequence length="229" mass="25585">MKMFKFILMISLAFLPNFASFAATTQQQLQDQAEQLVLSQLESGADTRIEIDVAEIDKRTHIIECSSNFNLRLTQTKIRRSNSVLVTCADDINWRVYIPVRVSILKPAIVVREHIAEGQLLSSSNIKREYLAESKVRGDYYQDIEGLEGARVKRKLRPGQLIKSRDLCIVCEGDPITIEVVGTGLSISTDGTALNDGTIGDRIRVINNKSQRKINAFVVASGLVKIHLQ</sequence>
<evidence type="ECO:0000313" key="10">
    <source>
        <dbReference type="Proteomes" id="UP000286482"/>
    </source>
</evidence>
<dbReference type="PANTHER" id="PTHR36307">
    <property type="entry name" value="FLAGELLA BASAL BODY P-RING FORMATION PROTEIN FLGA"/>
    <property type="match status" value="1"/>
</dbReference>
<keyword evidence="9" id="KW-0966">Cell projection</keyword>
<dbReference type="OrthoDB" id="5729023at2"/>
<proteinExistence type="inferred from homology"/>
<comment type="caution">
    <text evidence="9">The sequence shown here is derived from an EMBL/GenBank/DDBJ whole genome shotgun (WGS) entry which is preliminary data.</text>
</comment>
<dbReference type="InterPro" id="IPR039246">
    <property type="entry name" value="Flagellar_FlgA"/>
</dbReference>
<keyword evidence="10" id="KW-1185">Reference proteome</keyword>
<name>A0A420EFY4_9ALTE</name>
<comment type="function">
    <text evidence="6 7">Involved in the assembly process of the P-ring formation. It may associate with FlgF on the rod constituting a structure essential for the P-ring assembly or may act as a modulator protein for the P-ring assembly.</text>
</comment>
<keyword evidence="9" id="KW-0282">Flagellum</keyword>
<comment type="similarity">
    <text evidence="2 7">Belongs to the FlgA family.</text>
</comment>
<dbReference type="InterPro" id="IPR013974">
    <property type="entry name" value="SAF"/>
</dbReference>
<evidence type="ECO:0000256" key="2">
    <source>
        <dbReference type="ARBA" id="ARBA00010474"/>
    </source>
</evidence>
<dbReference type="GO" id="GO:0044780">
    <property type="term" value="P:bacterial-type flagellum assembly"/>
    <property type="evidence" value="ECO:0007669"/>
    <property type="project" value="InterPro"/>
</dbReference>
<organism evidence="9 10">
    <name type="scientific">Alginatibacterium sediminis</name>
    <dbReference type="NCBI Taxonomy" id="2164068"/>
    <lineage>
        <taxon>Bacteria</taxon>
        <taxon>Pseudomonadati</taxon>
        <taxon>Pseudomonadota</taxon>
        <taxon>Gammaproteobacteria</taxon>
        <taxon>Alteromonadales</taxon>
        <taxon>Alteromonadaceae</taxon>
        <taxon>Alginatibacterium</taxon>
    </lineage>
</organism>
<dbReference type="InterPro" id="IPR017585">
    <property type="entry name" value="SAF_FlgA"/>
</dbReference>
<dbReference type="CDD" id="cd11614">
    <property type="entry name" value="SAF_CpaB_FlgA_like"/>
    <property type="match status" value="1"/>
</dbReference>
<protein>
    <recommendedName>
        <fullName evidence="3 7">Flagella basal body P-ring formation protein FlgA</fullName>
    </recommendedName>
</protein>
<dbReference type="SMART" id="SM00858">
    <property type="entry name" value="SAF"/>
    <property type="match status" value="1"/>
</dbReference>
<dbReference type="Proteomes" id="UP000286482">
    <property type="component" value="Unassembled WGS sequence"/>
</dbReference>
<keyword evidence="9" id="KW-0969">Cilium</keyword>
<comment type="subcellular location">
    <subcellularLocation>
        <location evidence="1 7">Periplasm</location>
    </subcellularLocation>
</comment>
<dbReference type="InterPro" id="IPR041231">
    <property type="entry name" value="FlgA_N"/>
</dbReference>
<dbReference type="Gene3D" id="2.30.30.760">
    <property type="match status" value="1"/>
</dbReference>
<feature type="signal peptide" evidence="7">
    <location>
        <begin position="1"/>
        <end position="22"/>
    </location>
</feature>
<dbReference type="PANTHER" id="PTHR36307:SF1">
    <property type="entry name" value="FLAGELLA BASAL BODY P-RING FORMATION PROTEIN FLGA"/>
    <property type="match status" value="1"/>
</dbReference>
<evidence type="ECO:0000256" key="3">
    <source>
        <dbReference type="ARBA" id="ARBA00014754"/>
    </source>
</evidence>
<evidence type="ECO:0000256" key="4">
    <source>
        <dbReference type="ARBA" id="ARBA00022729"/>
    </source>
</evidence>
<feature type="chain" id="PRO_5018813424" description="Flagella basal body P-ring formation protein FlgA" evidence="7">
    <location>
        <begin position="23"/>
        <end position="229"/>
    </location>
</feature>
<gene>
    <name evidence="9" type="primary">flgA</name>
    <name evidence="9" type="ORF">DBZ36_03905</name>
</gene>
<dbReference type="AlphaFoldDB" id="A0A420EFY4"/>
<evidence type="ECO:0000313" key="9">
    <source>
        <dbReference type="EMBL" id="RKF19619.1"/>
    </source>
</evidence>
<reference evidence="9 10" key="1">
    <citation type="submission" date="2018-09" db="EMBL/GenBank/DDBJ databases">
        <authorList>
            <person name="Wang Z."/>
        </authorList>
    </citation>
    <scope>NUCLEOTIDE SEQUENCE [LARGE SCALE GENOMIC DNA]</scope>
    <source>
        <strain evidence="9 10">ALS 81</strain>
    </source>
</reference>
<dbReference type="Gene3D" id="3.90.1210.10">
    <property type="entry name" value="Antifreeze-like/N-acetylneuraminic acid synthase C-terminal domain"/>
    <property type="match status" value="1"/>
</dbReference>
<evidence type="ECO:0000256" key="5">
    <source>
        <dbReference type="ARBA" id="ARBA00022764"/>
    </source>
</evidence>
<keyword evidence="5 7" id="KW-0574">Periplasm</keyword>
<dbReference type="Pfam" id="PF13144">
    <property type="entry name" value="ChapFlgA"/>
    <property type="match status" value="1"/>
</dbReference>
<keyword evidence="7" id="KW-1005">Bacterial flagellum biogenesis</keyword>
<dbReference type="NCBIfam" id="TIGR03170">
    <property type="entry name" value="flgA_cterm"/>
    <property type="match status" value="1"/>
</dbReference>
<accession>A0A420EFY4</accession>
<evidence type="ECO:0000256" key="7">
    <source>
        <dbReference type="RuleBase" id="RU362063"/>
    </source>
</evidence>
<evidence type="ECO:0000259" key="8">
    <source>
        <dbReference type="SMART" id="SM00858"/>
    </source>
</evidence>